<dbReference type="Gene3D" id="2.60.40.2380">
    <property type="match status" value="1"/>
</dbReference>
<dbReference type="Pfam" id="PF07696">
    <property type="entry name" value="7TMR-DISMED2"/>
    <property type="match status" value="1"/>
</dbReference>
<dbReference type="GO" id="GO:1902201">
    <property type="term" value="P:negative regulation of bacterial-type flagellum-dependent cell motility"/>
    <property type="evidence" value="ECO:0007669"/>
    <property type="project" value="TreeGrafter"/>
</dbReference>
<comment type="catalytic activity">
    <reaction evidence="3">
        <text>2 GTP = 3',3'-c-di-GMP + 2 diphosphate</text>
        <dbReference type="Rhea" id="RHEA:24898"/>
        <dbReference type="ChEBI" id="CHEBI:33019"/>
        <dbReference type="ChEBI" id="CHEBI:37565"/>
        <dbReference type="ChEBI" id="CHEBI:58805"/>
        <dbReference type="EC" id="2.7.7.65"/>
    </reaction>
</comment>
<feature type="transmembrane region" description="Helical" evidence="5">
    <location>
        <begin position="276"/>
        <end position="299"/>
    </location>
</feature>
<dbReference type="SMART" id="SM00267">
    <property type="entry name" value="GGDEF"/>
    <property type="match status" value="1"/>
</dbReference>
<dbReference type="InterPro" id="IPR043128">
    <property type="entry name" value="Rev_trsase/Diguanyl_cyclase"/>
</dbReference>
<evidence type="ECO:0000313" key="7">
    <source>
        <dbReference type="EMBL" id="BCD99544.1"/>
    </source>
</evidence>
<feature type="transmembrane region" description="Helical" evidence="5">
    <location>
        <begin position="241"/>
        <end position="264"/>
    </location>
</feature>
<dbReference type="InterPro" id="IPR011623">
    <property type="entry name" value="7TMR_DISM_rcpt_extracell_dom1"/>
</dbReference>
<keyword evidence="4" id="KW-0175">Coiled coil</keyword>
<organism evidence="7 8">
    <name type="scientific">Marinagarivorans cellulosilyticus</name>
    <dbReference type="NCBI Taxonomy" id="2721545"/>
    <lineage>
        <taxon>Bacteria</taxon>
        <taxon>Pseudomonadati</taxon>
        <taxon>Pseudomonadota</taxon>
        <taxon>Gammaproteobacteria</taxon>
        <taxon>Cellvibrionales</taxon>
        <taxon>Cellvibrionaceae</taxon>
        <taxon>Marinagarivorans</taxon>
    </lineage>
</organism>
<dbReference type="AlphaFoldDB" id="A0AAN2BLX7"/>
<evidence type="ECO:0000256" key="4">
    <source>
        <dbReference type="SAM" id="Coils"/>
    </source>
</evidence>
<feature type="transmembrane region" description="Helical" evidence="5">
    <location>
        <begin position="362"/>
        <end position="383"/>
    </location>
</feature>
<dbReference type="GO" id="GO:0043709">
    <property type="term" value="P:cell adhesion involved in single-species biofilm formation"/>
    <property type="evidence" value="ECO:0007669"/>
    <property type="project" value="TreeGrafter"/>
</dbReference>
<dbReference type="GO" id="GO:0005886">
    <property type="term" value="C:plasma membrane"/>
    <property type="evidence" value="ECO:0007669"/>
    <property type="project" value="TreeGrafter"/>
</dbReference>
<dbReference type="InterPro" id="IPR029787">
    <property type="entry name" value="Nucleotide_cyclase"/>
</dbReference>
<proteinExistence type="predicted"/>
<keyword evidence="8" id="KW-1185">Reference proteome</keyword>
<evidence type="ECO:0000259" key="6">
    <source>
        <dbReference type="PROSITE" id="PS50887"/>
    </source>
</evidence>
<keyword evidence="5" id="KW-0472">Membrane</keyword>
<dbReference type="Gene3D" id="3.30.70.270">
    <property type="match status" value="1"/>
</dbReference>
<accession>A0AAN2BLX7</accession>
<dbReference type="KEGG" id="marq:MARGE09_P3746"/>
<evidence type="ECO:0000256" key="3">
    <source>
        <dbReference type="ARBA" id="ARBA00034247"/>
    </source>
</evidence>
<dbReference type="PROSITE" id="PS50887">
    <property type="entry name" value="GGDEF"/>
    <property type="match status" value="1"/>
</dbReference>
<dbReference type="PANTHER" id="PTHR45138">
    <property type="entry name" value="REGULATORY COMPONENTS OF SENSORY TRANSDUCTION SYSTEM"/>
    <property type="match status" value="1"/>
</dbReference>
<dbReference type="FunFam" id="3.30.70.270:FF:000001">
    <property type="entry name" value="Diguanylate cyclase domain protein"/>
    <property type="match status" value="1"/>
</dbReference>
<evidence type="ECO:0000256" key="2">
    <source>
        <dbReference type="ARBA" id="ARBA00012528"/>
    </source>
</evidence>
<dbReference type="Proteomes" id="UP001320119">
    <property type="component" value="Chromosome"/>
</dbReference>
<feature type="coiled-coil region" evidence="4">
    <location>
        <begin position="422"/>
        <end position="463"/>
    </location>
</feature>
<evidence type="ECO:0000256" key="5">
    <source>
        <dbReference type="SAM" id="Phobius"/>
    </source>
</evidence>
<keyword evidence="5" id="KW-1133">Transmembrane helix</keyword>
<evidence type="ECO:0000256" key="1">
    <source>
        <dbReference type="ARBA" id="ARBA00001946"/>
    </source>
</evidence>
<feature type="domain" description="GGDEF" evidence="6">
    <location>
        <begin position="491"/>
        <end position="626"/>
    </location>
</feature>
<feature type="transmembrane region" description="Helical" evidence="5">
    <location>
        <begin position="306"/>
        <end position="327"/>
    </location>
</feature>
<dbReference type="EMBL" id="AP023086">
    <property type="protein sequence ID" value="BCD99544.1"/>
    <property type="molecule type" value="Genomic_DNA"/>
</dbReference>
<dbReference type="GO" id="GO:0052621">
    <property type="term" value="F:diguanylate cyclase activity"/>
    <property type="evidence" value="ECO:0007669"/>
    <property type="project" value="UniProtKB-EC"/>
</dbReference>
<dbReference type="InterPro" id="IPR050469">
    <property type="entry name" value="Diguanylate_Cyclase"/>
</dbReference>
<dbReference type="Pfam" id="PF00990">
    <property type="entry name" value="GGDEF"/>
    <property type="match status" value="1"/>
</dbReference>
<evidence type="ECO:0000313" key="8">
    <source>
        <dbReference type="Proteomes" id="UP001320119"/>
    </source>
</evidence>
<keyword evidence="5" id="KW-0812">Transmembrane</keyword>
<feature type="transmembrane region" description="Helical" evidence="5">
    <location>
        <begin position="389"/>
        <end position="411"/>
    </location>
</feature>
<feature type="transmembrane region" description="Helical" evidence="5">
    <location>
        <begin position="215"/>
        <end position="234"/>
    </location>
</feature>
<dbReference type="InterPro" id="IPR011622">
    <property type="entry name" value="7TMR_DISM_rcpt_extracell_dom2"/>
</dbReference>
<feature type="transmembrane region" description="Helical" evidence="5">
    <location>
        <begin position="333"/>
        <end position="355"/>
    </location>
</feature>
<dbReference type="CDD" id="cd01949">
    <property type="entry name" value="GGDEF"/>
    <property type="match status" value="1"/>
</dbReference>
<dbReference type="NCBIfam" id="TIGR00254">
    <property type="entry name" value="GGDEF"/>
    <property type="match status" value="1"/>
</dbReference>
<protein>
    <recommendedName>
        <fullName evidence="2">diguanylate cyclase</fullName>
        <ecNumber evidence="2">2.7.7.65</ecNumber>
    </recommendedName>
</protein>
<reference evidence="7 8" key="1">
    <citation type="journal article" date="2022" name="IScience">
        <title>An ultrasensitive nanofiber-based assay for enzymatic hydrolysis and deep-sea microbial degradation of cellulose.</title>
        <authorList>
            <person name="Tsudome M."/>
            <person name="Tachioka M."/>
            <person name="Miyazaki M."/>
            <person name="Uchimura K."/>
            <person name="Tsuda M."/>
            <person name="Takaki Y."/>
            <person name="Deguchi S."/>
        </authorList>
    </citation>
    <scope>NUCLEOTIDE SEQUENCE [LARGE SCALE GENOMIC DNA]</scope>
    <source>
        <strain evidence="7 8">GE09</strain>
    </source>
</reference>
<dbReference type="InterPro" id="IPR000160">
    <property type="entry name" value="GGDEF_dom"/>
</dbReference>
<name>A0AAN2BLX7_9GAMM</name>
<dbReference type="PANTHER" id="PTHR45138:SF9">
    <property type="entry name" value="DIGUANYLATE CYCLASE DGCM-RELATED"/>
    <property type="match status" value="1"/>
</dbReference>
<gene>
    <name evidence="7" type="ORF">MARGE09_P3746</name>
</gene>
<dbReference type="SUPFAM" id="SSF55073">
    <property type="entry name" value="Nucleotide cyclase"/>
    <property type="match status" value="1"/>
</dbReference>
<dbReference type="EC" id="2.7.7.65" evidence="2"/>
<sequence>MVFRCLNAKLLIIVYDFFCASRSLSSGLKPYAAAFLLAFLAFALPAWGDTVALIKTDSTEKTAVGPGVSFIEDPEGVLTFADVQKPSLGWKINTEGVFNQGYNKSSWWLRFTVVNTQYKSSWLLEIAYAVLDNIDVYVVSPDGDVKEYFMGDQLPFGHRPVNHRHFVVPLKLKKFEQATFYIRLKTSSSVQLPMMLASDSMFREIDVAHTLLEGIWVGGLLIIALYNFLMFLVLRSRDYLYYVANIFSVMFFVFCLHGWGYQYLWPEAIAWNDKSALIFLAFILISSWIFTGSFLNVYAISPFLRFAQIAGILLVSLVGAFILYVPYDVAIRVIIPVAVVSCFWGFLCAIASWLQGNTSARYYMLAWSVFLAGGVVMALNKFHFLPLNLWTRFAIQIGSLLDVLLFSLALADRFNKERALRLEAEREALLIQKKANETLERRVEQRTQDLEVANQKLKELSDTDQLLGIYNRRFLDGALEKIFLSSLRRKHNMAVLLIDVDHFKAINDTHGHLVGDECLKMVTKRLQQHVCLPGDIIARYGGEEFCIILPETTMDDALDIAERIRICVASEPIFTSVGPLVITVSLGVSASVPRSGEAPLGYLDSADMALYRAKNSGRNCVKNSADVLDH</sequence>
<dbReference type="Pfam" id="PF07695">
    <property type="entry name" value="7TMR-DISM_7TM"/>
    <property type="match status" value="1"/>
</dbReference>
<comment type="cofactor">
    <cofactor evidence="1">
        <name>Mg(2+)</name>
        <dbReference type="ChEBI" id="CHEBI:18420"/>
    </cofactor>
</comment>